<dbReference type="SUPFAM" id="SSF52540">
    <property type="entry name" value="P-loop containing nucleoside triphosphate hydrolases"/>
    <property type="match status" value="1"/>
</dbReference>
<reference evidence="2 3" key="1">
    <citation type="journal article" date="2018" name="Syst. Appl. Microbiol.">
        <title>Abditibacterium utsteinense sp. nov., the first cultivated member of candidate phylum FBP, isolated from ice-free Antarctic soil samples.</title>
        <authorList>
            <person name="Tahon G."/>
            <person name="Tytgat B."/>
            <person name="Lebbe L."/>
            <person name="Carlier A."/>
            <person name="Willems A."/>
        </authorList>
    </citation>
    <scope>NUCLEOTIDE SEQUENCE [LARGE SCALE GENOMIC DNA]</scope>
    <source>
        <strain evidence="2 3">LMG 29911</strain>
    </source>
</reference>
<dbReference type="InterPro" id="IPR011704">
    <property type="entry name" value="ATPase_dyneun-rel_AAA"/>
</dbReference>
<gene>
    <name evidence="2" type="ORF">B1R32_13310</name>
</gene>
<dbReference type="AlphaFoldDB" id="A0A2S8SNU8"/>
<comment type="caution">
    <text evidence="2">The sequence shown here is derived from an EMBL/GenBank/DDBJ whole genome shotgun (WGS) entry which is preliminary data.</text>
</comment>
<evidence type="ECO:0000313" key="2">
    <source>
        <dbReference type="EMBL" id="PQV62467.1"/>
    </source>
</evidence>
<dbReference type="Pfam" id="PF07728">
    <property type="entry name" value="AAA_5"/>
    <property type="match status" value="1"/>
</dbReference>
<dbReference type="GO" id="GO:0016887">
    <property type="term" value="F:ATP hydrolysis activity"/>
    <property type="evidence" value="ECO:0007669"/>
    <property type="project" value="InterPro"/>
</dbReference>
<evidence type="ECO:0000313" key="3">
    <source>
        <dbReference type="Proteomes" id="UP000237684"/>
    </source>
</evidence>
<name>A0A2S8SNU8_9BACT</name>
<dbReference type="InterPro" id="IPR027417">
    <property type="entry name" value="P-loop_NTPase"/>
</dbReference>
<accession>A0A2S8SNU8</accession>
<evidence type="ECO:0000259" key="1">
    <source>
        <dbReference type="Pfam" id="PF07728"/>
    </source>
</evidence>
<dbReference type="Proteomes" id="UP000237684">
    <property type="component" value="Unassembled WGS sequence"/>
</dbReference>
<organism evidence="2 3">
    <name type="scientific">Abditibacterium utsteinense</name>
    <dbReference type="NCBI Taxonomy" id="1960156"/>
    <lineage>
        <taxon>Bacteria</taxon>
        <taxon>Pseudomonadati</taxon>
        <taxon>Abditibacteriota</taxon>
        <taxon>Abditibacteriia</taxon>
        <taxon>Abditibacteriales</taxon>
        <taxon>Abditibacteriaceae</taxon>
        <taxon>Abditibacterium</taxon>
    </lineage>
</organism>
<dbReference type="PANTHER" id="PTHR37291">
    <property type="entry name" value="5-METHYLCYTOSINE-SPECIFIC RESTRICTION ENZYME B"/>
    <property type="match status" value="1"/>
</dbReference>
<dbReference type="InParanoid" id="A0A2S8SNU8"/>
<feature type="domain" description="ATPase dynein-related AAA" evidence="1">
    <location>
        <begin position="468"/>
        <end position="546"/>
    </location>
</feature>
<dbReference type="GO" id="GO:0005524">
    <property type="term" value="F:ATP binding"/>
    <property type="evidence" value="ECO:0007669"/>
    <property type="project" value="InterPro"/>
</dbReference>
<dbReference type="Gene3D" id="3.40.50.300">
    <property type="entry name" value="P-loop containing nucleotide triphosphate hydrolases"/>
    <property type="match status" value="1"/>
</dbReference>
<proteinExistence type="predicted"/>
<protein>
    <submittedName>
        <fullName evidence="2">AAA domain (Dynein-related subfamily)</fullName>
    </submittedName>
</protein>
<dbReference type="InterPro" id="IPR052934">
    <property type="entry name" value="Methyl-DNA_Rec/Restrict_Enz"/>
</dbReference>
<dbReference type="EMBL" id="NIGF01000033">
    <property type="protein sequence ID" value="PQV62467.1"/>
    <property type="molecule type" value="Genomic_DNA"/>
</dbReference>
<sequence>MSFSWVPFYKELAGKVLEFEDRQDELIALLKEMESQGLVDIGLNSSSLNLSATEFRRVDLFTFFLMWNRGSGPKRDKACFYLKEKFSLQTDVPSDFDGIPLVNARETKFFIDQETSQKGDIAVLWRLARAAYDRQPDAMKDSDFKRALQNPHVRVAKLTIGLFWISPDYFLPLDSNTLSRARELGVNIADTDLSAHKLTLPRYREILKQMHEKLGANNLLIARDSYQPNSTKEPMPNLSPSLNQILYGPPGTGKTYNSIQKAVTIIDGKIESEAQAKQRFEELRKAGQIEFVTFHQSFSYEEFIEGLRPLIGEEGGQVSYEIRAGVLKQIALRATLSPLISARVIEKASFEFEEVWAELGKWISDNLMSSIEGLSNNSRYQLYFDNGNLLGRNIQGEKGISYRSSKNKQQQLWEGFKSKTRLNCNDIGRLMPGETASGAFIVAVFNHMKILESQMAANTMIPVQKSGSRFVLIIDEINRGNISKILGELITLLEDDKRIGMENELRLTLPTSGETFALPPNLYILGTMNTSDKSLAQLDVALRRRFDFEEMAPDLALCDKFAAQIPVLRELNRRLEWALDREHRLGHAYFMKVDSEAAFNDVFRSKILPLLLEYFPHDFGTLRAVLGEKSDGFLREMLKPDGFTSGGKKYRWWFESGAIDFSAFAQLKLNYGL</sequence>
<dbReference type="PANTHER" id="PTHR37291:SF1">
    <property type="entry name" value="TYPE IV METHYL-DIRECTED RESTRICTION ENZYME ECOKMCRB SUBUNIT"/>
    <property type="match status" value="1"/>
</dbReference>
<keyword evidence="3" id="KW-1185">Reference proteome</keyword>